<name>A0A9D3WBN6_9ROSI</name>
<protein>
    <recommendedName>
        <fullName evidence="3">HAT C-terminal dimerisation domain-containing protein</fullName>
    </recommendedName>
</protein>
<dbReference type="AlphaFoldDB" id="A0A9D3WBN6"/>
<gene>
    <name evidence="1" type="ORF">J1N35_003842</name>
</gene>
<dbReference type="EMBL" id="JAIQCV010000002">
    <property type="protein sequence ID" value="KAH1120682.1"/>
    <property type="molecule type" value="Genomic_DNA"/>
</dbReference>
<evidence type="ECO:0008006" key="3">
    <source>
        <dbReference type="Google" id="ProtNLM"/>
    </source>
</evidence>
<comment type="caution">
    <text evidence="1">The sequence shown here is derived from an EMBL/GenBank/DDBJ whole genome shotgun (WGS) entry which is preliminary data.</text>
</comment>
<organism evidence="1 2">
    <name type="scientific">Gossypium stocksii</name>
    <dbReference type="NCBI Taxonomy" id="47602"/>
    <lineage>
        <taxon>Eukaryota</taxon>
        <taxon>Viridiplantae</taxon>
        <taxon>Streptophyta</taxon>
        <taxon>Embryophyta</taxon>
        <taxon>Tracheophyta</taxon>
        <taxon>Spermatophyta</taxon>
        <taxon>Magnoliopsida</taxon>
        <taxon>eudicotyledons</taxon>
        <taxon>Gunneridae</taxon>
        <taxon>Pentapetalae</taxon>
        <taxon>rosids</taxon>
        <taxon>malvids</taxon>
        <taxon>Malvales</taxon>
        <taxon>Malvaceae</taxon>
        <taxon>Malvoideae</taxon>
        <taxon>Gossypium</taxon>
    </lineage>
</organism>
<accession>A0A9D3WBN6</accession>
<evidence type="ECO:0000313" key="2">
    <source>
        <dbReference type="Proteomes" id="UP000828251"/>
    </source>
</evidence>
<dbReference type="Proteomes" id="UP000828251">
    <property type="component" value="Unassembled WGS sequence"/>
</dbReference>
<proteinExistence type="predicted"/>
<evidence type="ECO:0000313" key="1">
    <source>
        <dbReference type="EMBL" id="KAH1120682.1"/>
    </source>
</evidence>
<sequence>MKIQLEYFELDAHKSLELKKVLMTVKLYQVSAKIQKLEIYLLVARIVRLVLILLVSIVMTEQAFLTIKIVKTRLLNKMEDNFLSYLVAYMKKDID</sequence>
<reference evidence="1 2" key="1">
    <citation type="journal article" date="2021" name="Plant Biotechnol. J.">
        <title>Multi-omics assisted identification of the key and species-specific regulatory components of drought-tolerant mechanisms in Gossypium stocksii.</title>
        <authorList>
            <person name="Yu D."/>
            <person name="Ke L."/>
            <person name="Zhang D."/>
            <person name="Wu Y."/>
            <person name="Sun Y."/>
            <person name="Mei J."/>
            <person name="Sun J."/>
            <person name="Sun Y."/>
        </authorList>
    </citation>
    <scope>NUCLEOTIDE SEQUENCE [LARGE SCALE GENOMIC DNA]</scope>
    <source>
        <strain evidence="2">cv. E1</strain>
        <tissue evidence="1">Leaf</tissue>
    </source>
</reference>
<keyword evidence="2" id="KW-1185">Reference proteome</keyword>